<keyword evidence="6" id="KW-0411">Iron-sulfur</keyword>
<keyword evidence="7" id="KW-0234">DNA repair</keyword>
<feature type="domain" description="Uracil-DNA glycosylase-like" evidence="8">
    <location>
        <begin position="23"/>
        <end position="143"/>
    </location>
</feature>
<sequence length="205" mass="22609">MQNVTDRTSNPFGMQPPCESFVPGYGDANADFHVVGDHPGVHGGADTVVPFTGTPGAERFRRALTAAGLLDDDGEPVELFLSYLHACVPDGEPTERDYTEMEPFFDAELRAITAHVLLPVGERATRHVLETYTAIVADEVDLAEVHGEELHGSGWLVVPALDPDEWTDDEEAAYVDALRDLRETDYEREADLGRFLVGPEPYRVR</sequence>
<evidence type="ECO:0000256" key="3">
    <source>
        <dbReference type="ARBA" id="ARBA00022763"/>
    </source>
</evidence>
<keyword evidence="3" id="KW-0227">DNA damage</keyword>
<dbReference type="SUPFAM" id="SSF52141">
    <property type="entry name" value="Uracil-DNA glycosylase-like"/>
    <property type="match status" value="1"/>
</dbReference>
<dbReference type="EMBL" id="CP159204">
    <property type="protein sequence ID" value="XCF15530.1"/>
    <property type="molecule type" value="Genomic_DNA"/>
</dbReference>
<keyword evidence="5" id="KW-0408">Iron</keyword>
<evidence type="ECO:0000256" key="7">
    <source>
        <dbReference type="ARBA" id="ARBA00023204"/>
    </source>
</evidence>
<dbReference type="InterPro" id="IPR051536">
    <property type="entry name" value="UDG_Type-4/5"/>
</dbReference>
<dbReference type="PANTHER" id="PTHR33693">
    <property type="entry name" value="TYPE-5 URACIL-DNA GLYCOSYLASE"/>
    <property type="match status" value="1"/>
</dbReference>
<evidence type="ECO:0000256" key="4">
    <source>
        <dbReference type="ARBA" id="ARBA00022801"/>
    </source>
</evidence>
<evidence type="ECO:0000256" key="1">
    <source>
        <dbReference type="ARBA" id="ARBA00022485"/>
    </source>
</evidence>
<keyword evidence="1" id="KW-0004">4Fe-4S</keyword>
<dbReference type="Pfam" id="PF03167">
    <property type="entry name" value="UDG"/>
    <property type="match status" value="1"/>
</dbReference>
<dbReference type="InterPro" id="IPR036895">
    <property type="entry name" value="Uracil-DNA_glycosylase-like_sf"/>
</dbReference>
<dbReference type="Gene3D" id="3.40.470.10">
    <property type="entry name" value="Uracil-DNA glycosylase-like domain"/>
    <property type="match status" value="1"/>
</dbReference>
<dbReference type="GO" id="GO:0097506">
    <property type="term" value="F:deaminated base DNA N-glycosylase activity"/>
    <property type="evidence" value="ECO:0007669"/>
    <property type="project" value="UniProtKB-ARBA"/>
</dbReference>
<dbReference type="KEGG" id="hanx:ABSL23_09760"/>
<dbReference type="PANTHER" id="PTHR33693:SF1">
    <property type="entry name" value="TYPE-4 URACIL-DNA GLYCOSYLASE"/>
    <property type="match status" value="1"/>
</dbReference>
<evidence type="ECO:0000256" key="2">
    <source>
        <dbReference type="ARBA" id="ARBA00022723"/>
    </source>
</evidence>
<dbReference type="GO" id="GO:0006281">
    <property type="term" value="P:DNA repair"/>
    <property type="evidence" value="ECO:0007669"/>
    <property type="project" value="UniProtKB-KW"/>
</dbReference>
<dbReference type="GO" id="GO:0046872">
    <property type="term" value="F:metal ion binding"/>
    <property type="evidence" value="ECO:0007669"/>
    <property type="project" value="UniProtKB-KW"/>
</dbReference>
<evidence type="ECO:0000256" key="6">
    <source>
        <dbReference type="ARBA" id="ARBA00023014"/>
    </source>
</evidence>
<dbReference type="AlphaFoldDB" id="A0AAU8CAS4"/>
<gene>
    <name evidence="9" type="ORF">ABSL23_09760</name>
</gene>
<evidence type="ECO:0000256" key="5">
    <source>
        <dbReference type="ARBA" id="ARBA00023004"/>
    </source>
</evidence>
<dbReference type="GeneID" id="91109434"/>
<dbReference type="GO" id="GO:0051539">
    <property type="term" value="F:4 iron, 4 sulfur cluster binding"/>
    <property type="evidence" value="ECO:0007669"/>
    <property type="project" value="UniProtKB-KW"/>
</dbReference>
<name>A0AAU8CAS4_9EURY</name>
<organism evidence="9">
    <name type="scientific">Halobacterium sp. NMX12-1</name>
    <dbReference type="NCBI Taxonomy" id="3166650"/>
    <lineage>
        <taxon>Archaea</taxon>
        <taxon>Methanobacteriati</taxon>
        <taxon>Methanobacteriota</taxon>
        <taxon>Stenosarchaea group</taxon>
        <taxon>Halobacteria</taxon>
        <taxon>Halobacteriales</taxon>
        <taxon>Halobacteriaceae</taxon>
        <taxon>Halobacterium</taxon>
    </lineage>
</organism>
<dbReference type="RefSeq" id="WP_353633585.1">
    <property type="nucleotide sequence ID" value="NZ_CP159204.1"/>
</dbReference>
<accession>A0AAU8CAS4</accession>
<evidence type="ECO:0000313" key="9">
    <source>
        <dbReference type="EMBL" id="XCF15530.1"/>
    </source>
</evidence>
<reference evidence="9" key="1">
    <citation type="submission" date="2024-06" db="EMBL/GenBank/DDBJ databases">
        <title>Genome Sequence of an extremely halophilic archaeon isolated from Permian era halite, Salado Formation, Carlsbad, New Mexico: Halobacterium sp. strain NMX12-1.</title>
        <authorList>
            <person name="Sotoa L."/>
            <person name="DasSarma P."/>
            <person name="Anton B.P."/>
            <person name="Vincze T."/>
            <person name="Verma I."/>
            <person name="Eralp B."/>
            <person name="Powers D.W."/>
            <person name="Dozier B.L."/>
            <person name="Roberts R.J."/>
            <person name="DasSarma S."/>
        </authorList>
    </citation>
    <scope>NUCLEOTIDE SEQUENCE</scope>
    <source>
        <strain evidence="9">NMX12-1</strain>
    </source>
</reference>
<evidence type="ECO:0000259" key="8">
    <source>
        <dbReference type="Pfam" id="PF03167"/>
    </source>
</evidence>
<proteinExistence type="predicted"/>
<protein>
    <submittedName>
        <fullName evidence="9">Uracil-DNA glycosylase family protein</fullName>
    </submittedName>
</protein>
<keyword evidence="4" id="KW-0378">Hydrolase</keyword>
<dbReference type="InterPro" id="IPR005122">
    <property type="entry name" value="Uracil-DNA_glycosylase-like"/>
</dbReference>
<keyword evidence="2" id="KW-0479">Metal-binding</keyword>